<dbReference type="Gene3D" id="3.40.250.10">
    <property type="entry name" value="Rhodanese-like domain"/>
    <property type="match status" value="2"/>
</dbReference>
<evidence type="ECO:0000259" key="4">
    <source>
        <dbReference type="PROSITE" id="PS50206"/>
    </source>
</evidence>
<dbReference type="InterPro" id="IPR051126">
    <property type="entry name" value="Thiosulfate_sulfurtransferase"/>
</dbReference>
<dbReference type="Proteomes" id="UP000654345">
    <property type="component" value="Unassembled WGS sequence"/>
</dbReference>
<dbReference type="SMART" id="SM00450">
    <property type="entry name" value="RHOD"/>
    <property type="match status" value="2"/>
</dbReference>
<dbReference type="PROSITE" id="PS00380">
    <property type="entry name" value="RHODANESE_1"/>
    <property type="match status" value="1"/>
</dbReference>
<evidence type="ECO:0000313" key="5">
    <source>
        <dbReference type="EMBL" id="GHO55731.1"/>
    </source>
</evidence>
<dbReference type="PROSITE" id="PS50206">
    <property type="entry name" value="RHODANESE_3"/>
    <property type="match status" value="2"/>
</dbReference>
<protein>
    <recommendedName>
        <fullName evidence="1">thiosulfate sulfurtransferase</fullName>
        <ecNumber evidence="1">2.8.1.1</ecNumber>
    </recommendedName>
</protein>
<dbReference type="InterPro" id="IPR001307">
    <property type="entry name" value="Thiosulphate_STrfase_CS"/>
</dbReference>
<name>A0ABQ3USG1_9CHLR</name>
<feature type="domain" description="Rhodanese" evidence="4">
    <location>
        <begin position="27"/>
        <end position="160"/>
    </location>
</feature>
<keyword evidence="2" id="KW-0677">Repeat</keyword>
<dbReference type="RefSeq" id="WP_201372291.1">
    <property type="nucleotide sequence ID" value="NZ_BNJG01000001.1"/>
</dbReference>
<dbReference type="InterPro" id="IPR036873">
    <property type="entry name" value="Rhodanese-like_dom_sf"/>
</dbReference>
<gene>
    <name evidence="5" type="ORF">KSB_42060</name>
</gene>
<dbReference type="PANTHER" id="PTHR43855:SF1">
    <property type="entry name" value="THIOSULFATE SULFURTRANSFERASE"/>
    <property type="match status" value="1"/>
</dbReference>
<evidence type="ECO:0000256" key="2">
    <source>
        <dbReference type="ARBA" id="ARBA00022737"/>
    </source>
</evidence>
<comment type="caution">
    <text evidence="5">The sequence shown here is derived from an EMBL/GenBank/DDBJ whole genome shotgun (WGS) entry which is preliminary data.</text>
</comment>
<proteinExistence type="predicted"/>
<keyword evidence="6" id="KW-1185">Reference proteome</keyword>
<dbReference type="EMBL" id="BNJG01000001">
    <property type="protein sequence ID" value="GHO55731.1"/>
    <property type="molecule type" value="Genomic_DNA"/>
</dbReference>
<reference evidence="5 6" key="1">
    <citation type="journal article" date="2021" name="Int. J. Syst. Evol. Microbiol.">
        <title>Reticulibacter mediterranei gen. nov., sp. nov., within the new family Reticulibacteraceae fam. nov., and Ktedonospora formicarum gen. nov., sp. nov., Ktedonobacter robiniae sp. nov., Dictyobacter formicarum sp. nov. and Dictyobacter arantiisoli sp. nov., belonging to the class Ktedonobacteria.</title>
        <authorList>
            <person name="Yabe S."/>
            <person name="Zheng Y."/>
            <person name="Wang C.M."/>
            <person name="Sakai Y."/>
            <person name="Abe K."/>
            <person name="Yokota A."/>
            <person name="Donadio S."/>
            <person name="Cavaletti L."/>
            <person name="Monciardini P."/>
        </authorList>
    </citation>
    <scope>NUCLEOTIDE SEQUENCE [LARGE SCALE GENOMIC DNA]</scope>
    <source>
        <strain evidence="5 6">SOSP1-30</strain>
    </source>
</reference>
<dbReference type="CDD" id="cd01449">
    <property type="entry name" value="TST_Repeat_2"/>
    <property type="match status" value="1"/>
</dbReference>
<dbReference type="CDD" id="cd01448">
    <property type="entry name" value="TST_Repeat_1"/>
    <property type="match status" value="1"/>
</dbReference>
<sequence>MQQESLKTETQRHNFLVETDWLAEHLHDPHLRIVDMRGYVRNIEREGPDGTKVQDAHYVGARDEYEQEHIPGAVYIDWSSDIVDPDDAVEAQVAPAERFAQALGRLGIGDQHLVVAYDAHPASQFATRLWWALNYYGHTQVVVLNGGLPKWKREHRPLTSMVHTYEPTSFTPVTQPQLRATAQELLAMLGQQGMTLVDARDTGQYSGQVRRGEGRAGHIPGALSLPREELIDPQTGTFRSSEELQQIFTSAGVVPEQHVVAYCNGGVAATTVLFSLAMLGYPRLTNYDGSWNEWGSRSDLPTEI</sequence>
<comment type="catalytic activity">
    <reaction evidence="3">
        <text>thiosulfate + hydrogen cyanide = thiocyanate + sulfite + 2 H(+)</text>
        <dbReference type="Rhea" id="RHEA:16881"/>
        <dbReference type="ChEBI" id="CHEBI:15378"/>
        <dbReference type="ChEBI" id="CHEBI:17359"/>
        <dbReference type="ChEBI" id="CHEBI:18022"/>
        <dbReference type="ChEBI" id="CHEBI:18407"/>
        <dbReference type="ChEBI" id="CHEBI:33542"/>
        <dbReference type="EC" id="2.8.1.1"/>
    </reaction>
</comment>
<accession>A0ABQ3USG1</accession>
<dbReference type="PANTHER" id="PTHR43855">
    <property type="entry name" value="THIOSULFATE SULFURTRANSFERASE"/>
    <property type="match status" value="1"/>
</dbReference>
<dbReference type="Pfam" id="PF00581">
    <property type="entry name" value="Rhodanese"/>
    <property type="match status" value="2"/>
</dbReference>
<dbReference type="SUPFAM" id="SSF52821">
    <property type="entry name" value="Rhodanese/Cell cycle control phosphatase"/>
    <property type="match status" value="2"/>
</dbReference>
<evidence type="ECO:0000256" key="3">
    <source>
        <dbReference type="ARBA" id="ARBA00047549"/>
    </source>
</evidence>
<dbReference type="InterPro" id="IPR001763">
    <property type="entry name" value="Rhodanese-like_dom"/>
</dbReference>
<evidence type="ECO:0000256" key="1">
    <source>
        <dbReference type="ARBA" id="ARBA00012245"/>
    </source>
</evidence>
<feature type="domain" description="Rhodanese" evidence="4">
    <location>
        <begin position="190"/>
        <end position="303"/>
    </location>
</feature>
<organism evidence="5 6">
    <name type="scientific">Ktedonobacter robiniae</name>
    <dbReference type="NCBI Taxonomy" id="2778365"/>
    <lineage>
        <taxon>Bacteria</taxon>
        <taxon>Bacillati</taxon>
        <taxon>Chloroflexota</taxon>
        <taxon>Ktedonobacteria</taxon>
        <taxon>Ktedonobacterales</taxon>
        <taxon>Ktedonobacteraceae</taxon>
        <taxon>Ktedonobacter</taxon>
    </lineage>
</organism>
<evidence type="ECO:0000313" key="6">
    <source>
        <dbReference type="Proteomes" id="UP000654345"/>
    </source>
</evidence>
<dbReference type="EC" id="2.8.1.1" evidence="1"/>